<sequence>HLLDALSRELFSRCGICKLKHTCVSFFPSFCCFIRRTEPLRRLERRKRITSVGAREVVMGREGYGARNFRSKNIILTLQQTVMWLQTSLKGPQIRRTVTPKYRTEP</sequence>
<dbReference type="Ensembl" id="ENSNBRT00000028121.1">
    <property type="protein sequence ID" value="ENSNBRP00000027404.1"/>
    <property type="gene ID" value="ENSNBRG00000020911.1"/>
</dbReference>
<accession>A0A3Q4N5H6</accession>
<evidence type="ECO:0000313" key="1">
    <source>
        <dbReference type="Ensembl" id="ENSNBRP00000027404.1"/>
    </source>
</evidence>
<dbReference type="Bgee" id="ENSNBRG00000020911">
    <property type="expression patterns" value="Expressed in testis and 1 other cell type or tissue"/>
</dbReference>
<evidence type="ECO:0000313" key="2">
    <source>
        <dbReference type="Proteomes" id="UP000261580"/>
    </source>
</evidence>
<proteinExistence type="predicted"/>
<dbReference type="Proteomes" id="UP000261580">
    <property type="component" value="Unassembled WGS sequence"/>
</dbReference>
<dbReference type="AlphaFoldDB" id="A0A3Q4N5H6"/>
<protein>
    <submittedName>
        <fullName evidence="1">Uncharacterized protein</fullName>
    </submittedName>
</protein>
<reference evidence="1" key="2">
    <citation type="submission" date="2025-09" db="UniProtKB">
        <authorList>
            <consortium name="Ensembl"/>
        </authorList>
    </citation>
    <scope>IDENTIFICATION</scope>
</reference>
<reference evidence="1" key="1">
    <citation type="submission" date="2025-08" db="UniProtKB">
        <authorList>
            <consortium name="Ensembl"/>
        </authorList>
    </citation>
    <scope>IDENTIFICATION</scope>
</reference>
<name>A0A3Q4N5H6_NEOBR</name>
<keyword evidence="2" id="KW-1185">Reference proteome</keyword>
<organism evidence="1 2">
    <name type="scientific">Neolamprologus brichardi</name>
    <name type="common">Fairy cichlid</name>
    <name type="synonym">Lamprologus brichardi</name>
    <dbReference type="NCBI Taxonomy" id="32507"/>
    <lineage>
        <taxon>Eukaryota</taxon>
        <taxon>Metazoa</taxon>
        <taxon>Chordata</taxon>
        <taxon>Craniata</taxon>
        <taxon>Vertebrata</taxon>
        <taxon>Euteleostomi</taxon>
        <taxon>Actinopterygii</taxon>
        <taxon>Neopterygii</taxon>
        <taxon>Teleostei</taxon>
        <taxon>Neoteleostei</taxon>
        <taxon>Acanthomorphata</taxon>
        <taxon>Ovalentaria</taxon>
        <taxon>Cichlomorphae</taxon>
        <taxon>Cichliformes</taxon>
        <taxon>Cichlidae</taxon>
        <taxon>African cichlids</taxon>
        <taxon>Pseudocrenilabrinae</taxon>
        <taxon>Lamprologini</taxon>
        <taxon>Neolamprologus</taxon>
    </lineage>
</organism>